<evidence type="ECO:0000256" key="1">
    <source>
        <dbReference type="ARBA" id="ARBA00004613"/>
    </source>
</evidence>
<dbReference type="GO" id="GO:0005615">
    <property type="term" value="C:extracellular space"/>
    <property type="evidence" value="ECO:0007669"/>
    <property type="project" value="TreeGrafter"/>
</dbReference>
<proteinExistence type="inferred from homology"/>
<dbReference type="Proteomes" id="UP000494106">
    <property type="component" value="Unassembled WGS sequence"/>
</dbReference>
<dbReference type="PANTHER" id="PTHR11610">
    <property type="entry name" value="LIPASE"/>
    <property type="match status" value="1"/>
</dbReference>
<dbReference type="OrthoDB" id="199913at2759"/>
<dbReference type="EMBL" id="CADEBC010000497">
    <property type="protein sequence ID" value="CAB3238263.1"/>
    <property type="molecule type" value="Genomic_DNA"/>
</dbReference>
<evidence type="ECO:0000256" key="3">
    <source>
        <dbReference type="ARBA" id="ARBA00022525"/>
    </source>
</evidence>
<keyword evidence="8" id="KW-1185">Reference proteome</keyword>
<reference evidence="7 8" key="1">
    <citation type="submission" date="2020-04" db="EMBL/GenBank/DDBJ databases">
        <authorList>
            <person name="Wallbank WR R."/>
            <person name="Pardo Diaz C."/>
            <person name="Kozak K."/>
            <person name="Martin S."/>
            <person name="Jiggins C."/>
            <person name="Moest M."/>
            <person name="Warren A I."/>
            <person name="Byers J.R.P. K."/>
            <person name="Montejo-Kovacevich G."/>
            <person name="Yen C E."/>
        </authorList>
    </citation>
    <scope>NUCLEOTIDE SEQUENCE [LARGE SCALE GENOMIC DNA]</scope>
</reference>
<keyword evidence="5" id="KW-0732">Signal</keyword>
<evidence type="ECO:0000256" key="4">
    <source>
        <dbReference type="RuleBase" id="RU004262"/>
    </source>
</evidence>
<keyword evidence="3" id="KW-0964">Secreted</keyword>
<accession>A0A8S0ZXB3</accession>
<dbReference type="Pfam" id="PF00151">
    <property type="entry name" value="Lipase"/>
    <property type="match status" value="1"/>
</dbReference>
<evidence type="ECO:0000256" key="5">
    <source>
        <dbReference type="SAM" id="SignalP"/>
    </source>
</evidence>
<feature type="domain" description="Lipase" evidence="6">
    <location>
        <begin position="58"/>
        <end position="303"/>
    </location>
</feature>
<dbReference type="InterPro" id="IPR029058">
    <property type="entry name" value="AB_hydrolase_fold"/>
</dbReference>
<comment type="caution">
    <text evidence="7">The sequence shown here is derived from an EMBL/GenBank/DDBJ whole genome shotgun (WGS) entry which is preliminary data.</text>
</comment>
<evidence type="ECO:0000313" key="7">
    <source>
        <dbReference type="EMBL" id="CAB3238263.1"/>
    </source>
</evidence>
<dbReference type="GO" id="GO:0016298">
    <property type="term" value="F:lipase activity"/>
    <property type="evidence" value="ECO:0007669"/>
    <property type="project" value="InterPro"/>
</dbReference>
<gene>
    <name evidence="7" type="ORF">APLA_LOCUS7366</name>
</gene>
<evidence type="ECO:0000259" key="6">
    <source>
        <dbReference type="Pfam" id="PF00151"/>
    </source>
</evidence>
<dbReference type="PRINTS" id="PR00821">
    <property type="entry name" value="TAGLIPASE"/>
</dbReference>
<evidence type="ECO:0000313" key="8">
    <source>
        <dbReference type="Proteomes" id="UP000494106"/>
    </source>
</evidence>
<dbReference type="GO" id="GO:0017171">
    <property type="term" value="F:serine hydrolase activity"/>
    <property type="evidence" value="ECO:0007669"/>
    <property type="project" value="TreeGrafter"/>
</dbReference>
<dbReference type="InterPro" id="IPR013818">
    <property type="entry name" value="Lipase"/>
</dbReference>
<comment type="similarity">
    <text evidence="2 4">Belongs to the AB hydrolase superfamily. Lipase family.</text>
</comment>
<protein>
    <recommendedName>
        <fullName evidence="6">Lipase domain-containing protein</fullName>
    </recommendedName>
</protein>
<feature type="signal peptide" evidence="5">
    <location>
        <begin position="1"/>
        <end position="17"/>
    </location>
</feature>
<feature type="chain" id="PRO_5035917521" description="Lipase domain-containing protein" evidence="5">
    <location>
        <begin position="18"/>
        <end position="335"/>
    </location>
</feature>
<name>A0A8S0ZXB3_ARCPL</name>
<dbReference type="Gene3D" id="3.40.50.1820">
    <property type="entry name" value="alpha/beta hydrolase"/>
    <property type="match status" value="1"/>
</dbReference>
<dbReference type="SUPFAM" id="SSF53474">
    <property type="entry name" value="alpha/beta-Hydrolases"/>
    <property type="match status" value="1"/>
</dbReference>
<dbReference type="PANTHER" id="PTHR11610:SF150">
    <property type="entry name" value="FI01825P-RELATED"/>
    <property type="match status" value="1"/>
</dbReference>
<dbReference type="GO" id="GO:0016042">
    <property type="term" value="P:lipid catabolic process"/>
    <property type="evidence" value="ECO:0007669"/>
    <property type="project" value="TreeGrafter"/>
</dbReference>
<dbReference type="AlphaFoldDB" id="A0A8S0ZXB3"/>
<evidence type="ECO:0000256" key="2">
    <source>
        <dbReference type="ARBA" id="ARBA00010701"/>
    </source>
</evidence>
<sequence>MMQFVGSLLIVIAAASALPSDPVIRKLDDGLRYQYAEGRDGTPQLVDLWLKSSDLAKSARYNPDTDNVYHLFTRLNPQRSQIIPMGDDALLGRSNFDPSKRIIILVHGWLDNVVSDLNTVLVPAFLEAVDANVFVVDWYAGGGLTNYATVLSNMPLSGAGIARFITWLNRASGAGLSRYHLVGHGVGGHLVGVVGRNLGGRVPYITSLDPALAGFITNDDKFDADDGVYTEVIHTNAGLLGYIAPLGKTDFYPNGGIDMPGCMSQMCDHHRSFHFMAESVRRGGFRGARCSTFITAMAGNCFLPGNLNMGGIDPKTGQVGIYHLTTRPFPPFSRS</sequence>
<organism evidence="7 8">
    <name type="scientific">Arctia plantaginis</name>
    <name type="common">Wood tiger moth</name>
    <name type="synonym">Phalaena plantaginis</name>
    <dbReference type="NCBI Taxonomy" id="874455"/>
    <lineage>
        <taxon>Eukaryota</taxon>
        <taxon>Metazoa</taxon>
        <taxon>Ecdysozoa</taxon>
        <taxon>Arthropoda</taxon>
        <taxon>Hexapoda</taxon>
        <taxon>Insecta</taxon>
        <taxon>Pterygota</taxon>
        <taxon>Neoptera</taxon>
        <taxon>Endopterygota</taxon>
        <taxon>Lepidoptera</taxon>
        <taxon>Glossata</taxon>
        <taxon>Ditrysia</taxon>
        <taxon>Noctuoidea</taxon>
        <taxon>Erebidae</taxon>
        <taxon>Arctiinae</taxon>
        <taxon>Arctia</taxon>
    </lineage>
</organism>
<comment type="subcellular location">
    <subcellularLocation>
        <location evidence="1">Secreted</location>
    </subcellularLocation>
</comment>
<dbReference type="InterPro" id="IPR000734">
    <property type="entry name" value="TAG_lipase"/>
</dbReference>